<dbReference type="SMART" id="SM00448">
    <property type="entry name" value="REC"/>
    <property type="match status" value="1"/>
</dbReference>
<keyword evidence="11" id="KW-1185">Reference proteome</keyword>
<keyword evidence="4 7" id="KW-0238">DNA-binding</keyword>
<dbReference type="InterPro" id="IPR001789">
    <property type="entry name" value="Sig_transdc_resp-reg_receiver"/>
</dbReference>
<dbReference type="Gene3D" id="3.40.50.2300">
    <property type="match status" value="1"/>
</dbReference>
<dbReference type="PANTHER" id="PTHR48111">
    <property type="entry name" value="REGULATOR OF RPOS"/>
    <property type="match status" value="1"/>
</dbReference>
<protein>
    <submittedName>
        <fullName evidence="10">DNA-binding response regulator</fullName>
    </submittedName>
</protein>
<dbReference type="InterPro" id="IPR039420">
    <property type="entry name" value="WalR-like"/>
</dbReference>
<keyword evidence="1 6" id="KW-0597">Phosphoprotein</keyword>
<dbReference type="PANTHER" id="PTHR48111:SF38">
    <property type="entry name" value="TWO-COMPONENT RESPONSE REGULATOR"/>
    <property type="match status" value="1"/>
</dbReference>
<dbReference type="InterPro" id="IPR001867">
    <property type="entry name" value="OmpR/PhoB-type_DNA-bd"/>
</dbReference>
<feature type="DNA-binding region" description="OmpR/PhoB-type" evidence="7">
    <location>
        <begin position="131"/>
        <end position="230"/>
    </location>
</feature>
<keyword evidence="5" id="KW-0804">Transcription</keyword>
<dbReference type="Pfam" id="PF00072">
    <property type="entry name" value="Response_reg"/>
    <property type="match status" value="1"/>
</dbReference>
<dbReference type="GO" id="GO:0000156">
    <property type="term" value="F:phosphorelay response regulator activity"/>
    <property type="evidence" value="ECO:0007669"/>
    <property type="project" value="TreeGrafter"/>
</dbReference>
<dbReference type="GO" id="GO:0032993">
    <property type="term" value="C:protein-DNA complex"/>
    <property type="evidence" value="ECO:0007669"/>
    <property type="project" value="TreeGrafter"/>
</dbReference>
<evidence type="ECO:0000256" key="6">
    <source>
        <dbReference type="PROSITE-ProRule" id="PRU00169"/>
    </source>
</evidence>
<dbReference type="GO" id="GO:0000976">
    <property type="term" value="F:transcription cis-regulatory region binding"/>
    <property type="evidence" value="ECO:0007669"/>
    <property type="project" value="TreeGrafter"/>
</dbReference>
<evidence type="ECO:0000259" key="8">
    <source>
        <dbReference type="PROSITE" id="PS50110"/>
    </source>
</evidence>
<sequence length="237" mass="26107">MDAHILLVEDEADIASFIQRGLTEEGYVVTWVTEGEQALDELRTSSVDVVLLDIRLPGISGMEVLHQVRDRLPHLPVMMLTALDAVEDRVAGLRSGADDYLPKPFDFDELLARVEALLRRAGSPDGDSDASDVLHAGALRLDRAAHTCICNDTALDLTPKEFDLLAYFMAHPGEALQRAQIHRDVWGHDFDRGTNLIDVYVAYVRNKLNETACCDACIETVRGVGYRFAPTSNASAS</sequence>
<dbReference type="SUPFAM" id="SSF52172">
    <property type="entry name" value="CheY-like"/>
    <property type="match status" value="1"/>
</dbReference>
<feature type="domain" description="Response regulatory" evidence="8">
    <location>
        <begin position="4"/>
        <end position="118"/>
    </location>
</feature>
<proteinExistence type="predicted"/>
<evidence type="ECO:0000256" key="1">
    <source>
        <dbReference type="ARBA" id="ARBA00022553"/>
    </source>
</evidence>
<name>A0A2H3P2G7_9BACT</name>
<keyword evidence="3" id="KW-0805">Transcription regulation</keyword>
<evidence type="ECO:0000259" key="9">
    <source>
        <dbReference type="PROSITE" id="PS51755"/>
    </source>
</evidence>
<evidence type="ECO:0000313" key="11">
    <source>
        <dbReference type="Proteomes" id="UP000221024"/>
    </source>
</evidence>
<dbReference type="Pfam" id="PF00486">
    <property type="entry name" value="Trans_reg_C"/>
    <property type="match status" value="1"/>
</dbReference>
<dbReference type="RefSeq" id="WP_098061401.1">
    <property type="nucleotide sequence ID" value="NZ_PDEP01000003.1"/>
</dbReference>
<dbReference type="SMART" id="SM00862">
    <property type="entry name" value="Trans_reg_C"/>
    <property type="match status" value="1"/>
</dbReference>
<evidence type="ECO:0000256" key="2">
    <source>
        <dbReference type="ARBA" id="ARBA00023012"/>
    </source>
</evidence>
<dbReference type="GO" id="GO:0006355">
    <property type="term" value="P:regulation of DNA-templated transcription"/>
    <property type="evidence" value="ECO:0007669"/>
    <property type="project" value="InterPro"/>
</dbReference>
<dbReference type="OrthoDB" id="9790442at2"/>
<gene>
    <name evidence="10" type="ORF">CRI93_04400</name>
</gene>
<evidence type="ECO:0000256" key="4">
    <source>
        <dbReference type="ARBA" id="ARBA00023125"/>
    </source>
</evidence>
<feature type="domain" description="OmpR/PhoB-type" evidence="9">
    <location>
        <begin position="131"/>
        <end position="230"/>
    </location>
</feature>
<dbReference type="PROSITE" id="PS51755">
    <property type="entry name" value="OMPR_PHOB"/>
    <property type="match status" value="1"/>
</dbReference>
<feature type="modified residue" description="4-aspartylphosphate" evidence="6">
    <location>
        <position position="53"/>
    </location>
</feature>
<dbReference type="EMBL" id="PDEP01000003">
    <property type="protein sequence ID" value="PEN08362.1"/>
    <property type="molecule type" value="Genomic_DNA"/>
</dbReference>
<reference evidence="10 11" key="1">
    <citation type="submission" date="2017-10" db="EMBL/GenBank/DDBJ databases">
        <title>Draft genome of Longimonas halophila.</title>
        <authorList>
            <person name="Goh K.M."/>
            <person name="Shamsir M.S."/>
            <person name="Lim S.W."/>
        </authorList>
    </citation>
    <scope>NUCLEOTIDE SEQUENCE [LARGE SCALE GENOMIC DNA]</scope>
    <source>
        <strain evidence="10 11">KCTC 42399</strain>
    </source>
</reference>
<dbReference type="Gene3D" id="6.10.250.690">
    <property type="match status" value="1"/>
</dbReference>
<keyword evidence="2" id="KW-0902">Two-component regulatory system</keyword>
<dbReference type="GO" id="GO:0005829">
    <property type="term" value="C:cytosol"/>
    <property type="evidence" value="ECO:0007669"/>
    <property type="project" value="TreeGrafter"/>
</dbReference>
<comment type="caution">
    <text evidence="10">The sequence shown here is derived from an EMBL/GenBank/DDBJ whole genome shotgun (WGS) entry which is preliminary data.</text>
</comment>
<dbReference type="CDD" id="cd00383">
    <property type="entry name" value="trans_reg_C"/>
    <property type="match status" value="1"/>
</dbReference>
<evidence type="ECO:0000313" key="10">
    <source>
        <dbReference type="EMBL" id="PEN08362.1"/>
    </source>
</evidence>
<dbReference type="AlphaFoldDB" id="A0A2H3P2G7"/>
<evidence type="ECO:0000256" key="5">
    <source>
        <dbReference type="ARBA" id="ARBA00023163"/>
    </source>
</evidence>
<evidence type="ECO:0000256" key="7">
    <source>
        <dbReference type="PROSITE-ProRule" id="PRU01091"/>
    </source>
</evidence>
<dbReference type="Proteomes" id="UP000221024">
    <property type="component" value="Unassembled WGS sequence"/>
</dbReference>
<organism evidence="10 11">
    <name type="scientific">Longimonas halophila</name>
    <dbReference type="NCBI Taxonomy" id="1469170"/>
    <lineage>
        <taxon>Bacteria</taxon>
        <taxon>Pseudomonadati</taxon>
        <taxon>Rhodothermota</taxon>
        <taxon>Rhodothermia</taxon>
        <taxon>Rhodothermales</taxon>
        <taxon>Salisaetaceae</taxon>
        <taxon>Longimonas</taxon>
    </lineage>
</organism>
<dbReference type="InterPro" id="IPR036388">
    <property type="entry name" value="WH-like_DNA-bd_sf"/>
</dbReference>
<accession>A0A2H3P2G7</accession>
<evidence type="ECO:0000256" key="3">
    <source>
        <dbReference type="ARBA" id="ARBA00023015"/>
    </source>
</evidence>
<dbReference type="PROSITE" id="PS50110">
    <property type="entry name" value="RESPONSE_REGULATORY"/>
    <property type="match status" value="1"/>
</dbReference>
<dbReference type="FunFam" id="3.40.50.2300:FF:000001">
    <property type="entry name" value="DNA-binding response regulator PhoB"/>
    <property type="match status" value="1"/>
</dbReference>
<dbReference type="Gene3D" id="1.10.10.10">
    <property type="entry name" value="Winged helix-like DNA-binding domain superfamily/Winged helix DNA-binding domain"/>
    <property type="match status" value="1"/>
</dbReference>
<dbReference type="InterPro" id="IPR011006">
    <property type="entry name" value="CheY-like_superfamily"/>
</dbReference>